<comment type="caution">
    <text evidence="1">The sequence shown here is derived from an EMBL/GenBank/DDBJ whole genome shotgun (WGS) entry which is preliminary data.</text>
</comment>
<dbReference type="Proteomes" id="UP000190648">
    <property type="component" value="Unassembled WGS sequence"/>
</dbReference>
<dbReference type="AlphaFoldDB" id="A0A1V4KDA1"/>
<sequence length="84" mass="9117">MTHMYDWIIALAEATLVSEKPTVIKCTCAKSYVSPPTPRAASGCLWPLGAIVGQEANGWITSENRKDSNNSFVEGIWLAEDTSS</sequence>
<evidence type="ECO:0000313" key="1">
    <source>
        <dbReference type="EMBL" id="OPJ82450.1"/>
    </source>
</evidence>
<protein>
    <submittedName>
        <fullName evidence="1">Uncharacterized protein</fullName>
    </submittedName>
</protein>
<keyword evidence="2" id="KW-1185">Reference proteome</keyword>
<evidence type="ECO:0000313" key="2">
    <source>
        <dbReference type="Proteomes" id="UP000190648"/>
    </source>
</evidence>
<dbReference type="EMBL" id="LSYS01003582">
    <property type="protein sequence ID" value="OPJ82450.1"/>
    <property type="molecule type" value="Genomic_DNA"/>
</dbReference>
<name>A0A1V4KDA1_PATFA</name>
<proteinExistence type="predicted"/>
<gene>
    <name evidence="1" type="ORF">AV530_000287</name>
</gene>
<reference evidence="1 2" key="1">
    <citation type="submission" date="2016-02" db="EMBL/GenBank/DDBJ databases">
        <title>Band-tailed pigeon sequencing and assembly.</title>
        <authorList>
            <person name="Soares A.E."/>
            <person name="Novak B.J."/>
            <person name="Rice E.S."/>
            <person name="O'Connell B."/>
            <person name="Chang D."/>
            <person name="Weber S."/>
            <person name="Shapiro B."/>
        </authorList>
    </citation>
    <scope>NUCLEOTIDE SEQUENCE [LARGE SCALE GENOMIC DNA]</scope>
    <source>
        <strain evidence="1">BTP2013</strain>
        <tissue evidence="1">Blood</tissue>
    </source>
</reference>
<organism evidence="1 2">
    <name type="scientific">Patagioenas fasciata monilis</name>
    <dbReference type="NCBI Taxonomy" id="372326"/>
    <lineage>
        <taxon>Eukaryota</taxon>
        <taxon>Metazoa</taxon>
        <taxon>Chordata</taxon>
        <taxon>Craniata</taxon>
        <taxon>Vertebrata</taxon>
        <taxon>Euteleostomi</taxon>
        <taxon>Archelosauria</taxon>
        <taxon>Archosauria</taxon>
        <taxon>Dinosauria</taxon>
        <taxon>Saurischia</taxon>
        <taxon>Theropoda</taxon>
        <taxon>Coelurosauria</taxon>
        <taxon>Aves</taxon>
        <taxon>Neognathae</taxon>
        <taxon>Neoaves</taxon>
        <taxon>Columbimorphae</taxon>
        <taxon>Columbiformes</taxon>
        <taxon>Columbidae</taxon>
        <taxon>Patagioenas</taxon>
    </lineage>
</organism>
<accession>A0A1V4KDA1</accession>